<dbReference type="InterPro" id="IPR002831">
    <property type="entry name" value="Tscrpt_reg_TrmB_N"/>
</dbReference>
<dbReference type="PANTHER" id="PTHR34293:SF1">
    <property type="entry name" value="HTH-TYPE TRANSCRIPTIONAL REGULATOR TRMBL2"/>
    <property type="match status" value="1"/>
</dbReference>
<keyword evidence="3" id="KW-1185">Reference proteome</keyword>
<dbReference type="InterPro" id="IPR051797">
    <property type="entry name" value="TrmB-like"/>
</dbReference>
<dbReference type="InterPro" id="IPR036388">
    <property type="entry name" value="WH-like_DNA-bd_sf"/>
</dbReference>
<dbReference type="Pfam" id="PF01978">
    <property type="entry name" value="TrmB"/>
    <property type="match status" value="1"/>
</dbReference>
<name>A0ABY6HYJ3_9ARCH</name>
<accession>A0ABY6HYJ3</accession>
<evidence type="ECO:0000259" key="1">
    <source>
        <dbReference type="Pfam" id="PF01978"/>
    </source>
</evidence>
<protein>
    <recommendedName>
        <fullName evidence="1">Transcription regulator TrmB N-terminal domain-containing protein</fullName>
    </recommendedName>
</protein>
<dbReference type="EMBL" id="CP104013">
    <property type="protein sequence ID" value="UYP47392.1"/>
    <property type="molecule type" value="Genomic_DNA"/>
</dbReference>
<organism evidence="2 3">
    <name type="scientific">Candidatus Lokiarchaeum ossiferum</name>
    <dbReference type="NCBI Taxonomy" id="2951803"/>
    <lineage>
        <taxon>Archaea</taxon>
        <taxon>Promethearchaeati</taxon>
        <taxon>Promethearchaeota</taxon>
        <taxon>Promethearchaeia</taxon>
        <taxon>Promethearchaeales</taxon>
        <taxon>Promethearchaeaceae</taxon>
        <taxon>Candidatus Lokiarchaeum</taxon>
    </lineage>
</organism>
<evidence type="ECO:0000313" key="3">
    <source>
        <dbReference type="Proteomes" id="UP001208689"/>
    </source>
</evidence>
<gene>
    <name evidence="2" type="ORF">NEF87_003677</name>
</gene>
<feature type="domain" description="Transcription regulator TrmB N-terminal" evidence="1">
    <location>
        <begin position="12"/>
        <end position="80"/>
    </location>
</feature>
<dbReference type="PANTHER" id="PTHR34293">
    <property type="entry name" value="HTH-TYPE TRANSCRIPTIONAL REGULATOR TRMBL2"/>
    <property type="match status" value="1"/>
</dbReference>
<sequence length="296" mass="34740">MIINEVINNLISFGLSKEEALMYCFLLQEKSATVAEIYQSPYFSKKKRPNLYKIIKNLKEKGFLFEEMKKKKKRFFPLNPQNILNLIIQEKEMKLQRLKQTSEGLILDLDTIVAQPNTKFDIMPPLLKEIVSKIKKKKWIIKEIPEVHNASGMETVMSVEFDTRRNFRADSAGIVIFKYRYKEHLEEAIPRVIQKQEAQFQDALENVQDQLPFGFEEIKFSSKILDIDNTNHIPYRKLEIKTKFLGKMHGGFTVLKFHQYPTVLLSIWSANLPDFKEILTRTLQNYQISSVSLEKD</sequence>
<reference evidence="2" key="1">
    <citation type="submission" date="2022-09" db="EMBL/GenBank/DDBJ databases">
        <title>Actin cytoskeleton and complex cell architecture in an #Asgard archaeon.</title>
        <authorList>
            <person name="Ponce Toledo R.I."/>
            <person name="Schleper C."/>
            <person name="Rodrigues Oliveira T."/>
            <person name="Wollweber F."/>
            <person name="Xu J."/>
            <person name="Rittmann S."/>
            <person name="Klingl A."/>
            <person name="Pilhofer M."/>
        </authorList>
    </citation>
    <scope>NUCLEOTIDE SEQUENCE</scope>
    <source>
        <strain evidence="2">B-35</strain>
    </source>
</reference>
<proteinExistence type="predicted"/>
<evidence type="ECO:0000313" key="2">
    <source>
        <dbReference type="EMBL" id="UYP47392.1"/>
    </source>
</evidence>
<dbReference type="Gene3D" id="1.10.10.10">
    <property type="entry name" value="Winged helix-like DNA-binding domain superfamily/Winged helix DNA-binding domain"/>
    <property type="match status" value="1"/>
</dbReference>
<dbReference type="Proteomes" id="UP001208689">
    <property type="component" value="Chromosome"/>
</dbReference>